<organism evidence="3 4">
    <name type="scientific">Hydra vulgaris</name>
    <name type="common">Hydra</name>
    <name type="synonym">Hydra attenuata</name>
    <dbReference type="NCBI Taxonomy" id="6087"/>
    <lineage>
        <taxon>Eukaryota</taxon>
        <taxon>Metazoa</taxon>
        <taxon>Cnidaria</taxon>
        <taxon>Hydrozoa</taxon>
        <taxon>Hydroidolina</taxon>
        <taxon>Anthoathecata</taxon>
        <taxon>Aplanulata</taxon>
        <taxon>Hydridae</taxon>
        <taxon>Hydra</taxon>
    </lineage>
</organism>
<keyword evidence="3" id="KW-1185">Reference proteome</keyword>
<evidence type="ECO:0000259" key="1">
    <source>
        <dbReference type="Pfam" id="PF13358"/>
    </source>
</evidence>
<dbReference type="Pfam" id="PF13358">
    <property type="entry name" value="DDE_3"/>
    <property type="match status" value="1"/>
</dbReference>
<sequence>MDENMDDNAIFQQDNAAIHTSRHSMKWFKDHNISVLEWPACSPDLNPIENEVGLTLNEIAALLENQDANNVIEVIMTPSVHETITDEDNSDTGNTNNTRDIFKDEVMSCHSNKKKNRYSVERSEAVGTLLRKKNKNRTWRNTCGPCFGAKVPEFQEITMKSLVDDDCILPYNFLRLFLDDKFIQNVSNMSSKYGCRKGYPEKVFLMNKDNLLTSIAVMSVTGYITPANRRLYWEEKEDAQNMFIKRAISRDIFNDVLKFTYFVDEHDVDLTDAFWKVRPLFDQINSSAKRLVHQSEFVSVDETMVRYFGPHPLKQAIREKPERENLSTAEGELLACQPYAGLKAKIKNNGLGQGPDVVLSLSEQYGLKKGTKVACDNLFTSFDLLDHMGEHGWGVVG</sequence>
<dbReference type="Gene3D" id="3.30.420.10">
    <property type="entry name" value="Ribonuclease H-like superfamily/Ribonuclease H"/>
    <property type="match status" value="1"/>
</dbReference>
<dbReference type="Pfam" id="PF13843">
    <property type="entry name" value="DDE_Tnp_1_7"/>
    <property type="match status" value="1"/>
</dbReference>
<protein>
    <submittedName>
        <fullName evidence="4">PiggyBac transposable element-derived protein 3-like</fullName>
    </submittedName>
</protein>
<evidence type="ECO:0000313" key="3">
    <source>
        <dbReference type="Proteomes" id="UP001652625"/>
    </source>
</evidence>
<dbReference type="InterPro" id="IPR052638">
    <property type="entry name" value="PiggyBac_TE-derived"/>
</dbReference>
<proteinExistence type="predicted"/>
<name>A0ABM4BZT7_HYDVU</name>
<dbReference type="RefSeq" id="XP_065654793.1">
    <property type="nucleotide sequence ID" value="XM_065798721.1"/>
</dbReference>
<dbReference type="InterPro" id="IPR038717">
    <property type="entry name" value="Tc1-like_DDE_dom"/>
</dbReference>
<dbReference type="PANTHER" id="PTHR47055:SF3">
    <property type="entry name" value="PHORBOL-ESTER_DAG-TYPE DOMAIN-CONTAINING PROTEIN"/>
    <property type="match status" value="1"/>
</dbReference>
<evidence type="ECO:0000313" key="4">
    <source>
        <dbReference type="RefSeq" id="XP_065654793.1"/>
    </source>
</evidence>
<feature type="domain" description="PiggyBac transposable element-derived protein" evidence="2">
    <location>
        <begin position="170"/>
        <end position="397"/>
    </location>
</feature>
<dbReference type="InterPro" id="IPR029526">
    <property type="entry name" value="PGBD"/>
</dbReference>
<dbReference type="Proteomes" id="UP001652625">
    <property type="component" value="Chromosome 06"/>
</dbReference>
<dbReference type="PANTHER" id="PTHR47055">
    <property type="entry name" value="DDE_TNP_1_7 DOMAIN-CONTAINING PROTEIN"/>
    <property type="match status" value="1"/>
</dbReference>
<dbReference type="InterPro" id="IPR036397">
    <property type="entry name" value="RNaseH_sf"/>
</dbReference>
<feature type="domain" description="Tc1-like transposase DDE" evidence="1">
    <location>
        <begin position="9"/>
        <end position="53"/>
    </location>
</feature>
<gene>
    <name evidence="4" type="primary">LOC136081407</name>
</gene>
<dbReference type="GeneID" id="136081407"/>
<reference evidence="4" key="1">
    <citation type="submission" date="2025-08" db="UniProtKB">
        <authorList>
            <consortium name="RefSeq"/>
        </authorList>
    </citation>
    <scope>IDENTIFICATION</scope>
</reference>
<evidence type="ECO:0000259" key="2">
    <source>
        <dbReference type="Pfam" id="PF13843"/>
    </source>
</evidence>
<accession>A0ABM4BZT7</accession>